<dbReference type="Gene3D" id="1.10.630.10">
    <property type="entry name" value="Cytochrome P450"/>
    <property type="match status" value="1"/>
</dbReference>
<dbReference type="GO" id="GO:0004497">
    <property type="term" value="F:monooxygenase activity"/>
    <property type="evidence" value="ECO:0007669"/>
    <property type="project" value="UniProtKB-KW"/>
</dbReference>
<evidence type="ECO:0000256" key="12">
    <source>
        <dbReference type="ARBA" id="ARBA00023136"/>
    </source>
</evidence>
<keyword evidence="15" id="KW-0812">Transmembrane</keyword>
<evidence type="ECO:0000256" key="11">
    <source>
        <dbReference type="ARBA" id="ARBA00023033"/>
    </source>
</evidence>
<feature type="binding site" description="axial binding residue" evidence="13">
    <location>
        <position position="461"/>
    </location>
    <ligand>
        <name>heme</name>
        <dbReference type="ChEBI" id="CHEBI:30413"/>
    </ligand>
    <ligandPart>
        <name>Fe</name>
        <dbReference type="ChEBI" id="CHEBI:18248"/>
    </ligandPart>
</feature>
<evidence type="ECO:0000256" key="1">
    <source>
        <dbReference type="ARBA" id="ARBA00001971"/>
    </source>
</evidence>
<evidence type="ECO:0000256" key="7">
    <source>
        <dbReference type="ARBA" id="ARBA00022824"/>
    </source>
</evidence>
<dbReference type="PROSITE" id="PS00086">
    <property type="entry name" value="CYTOCHROME_P450"/>
    <property type="match status" value="1"/>
</dbReference>
<comment type="cofactor">
    <cofactor evidence="1 13">
        <name>heme</name>
        <dbReference type="ChEBI" id="CHEBI:30413"/>
    </cofactor>
</comment>
<dbReference type="GO" id="GO:0016705">
    <property type="term" value="F:oxidoreductase activity, acting on paired donors, with incorporation or reduction of molecular oxygen"/>
    <property type="evidence" value="ECO:0007669"/>
    <property type="project" value="InterPro"/>
</dbReference>
<dbReference type="Pfam" id="PF00067">
    <property type="entry name" value="p450"/>
    <property type="match status" value="1"/>
</dbReference>
<dbReference type="GO" id="GO:0005789">
    <property type="term" value="C:endoplasmic reticulum membrane"/>
    <property type="evidence" value="ECO:0007669"/>
    <property type="project" value="UniProtKB-SubCell"/>
</dbReference>
<dbReference type="InterPro" id="IPR017972">
    <property type="entry name" value="Cyt_P450_CS"/>
</dbReference>
<keyword evidence="10 13" id="KW-0408">Iron</keyword>
<keyword evidence="15" id="KW-1133">Transmembrane helix</keyword>
<keyword evidence="5 13" id="KW-0349">Heme</keyword>
<evidence type="ECO:0000313" key="16">
    <source>
        <dbReference type="EMBL" id="JAV13482.1"/>
    </source>
</evidence>
<dbReference type="GO" id="GO:0020037">
    <property type="term" value="F:heme binding"/>
    <property type="evidence" value="ECO:0007669"/>
    <property type="project" value="InterPro"/>
</dbReference>
<dbReference type="GO" id="GO:0005506">
    <property type="term" value="F:iron ion binding"/>
    <property type="evidence" value="ECO:0007669"/>
    <property type="project" value="InterPro"/>
</dbReference>
<dbReference type="CDD" id="cd11056">
    <property type="entry name" value="CYP6-like"/>
    <property type="match status" value="1"/>
</dbReference>
<protein>
    <submittedName>
        <fullName evidence="16">Putative cytochrome</fullName>
    </submittedName>
</protein>
<dbReference type="PRINTS" id="PR00385">
    <property type="entry name" value="P450"/>
</dbReference>
<evidence type="ECO:0000256" key="3">
    <source>
        <dbReference type="ARBA" id="ARBA00004406"/>
    </source>
</evidence>
<evidence type="ECO:0000256" key="13">
    <source>
        <dbReference type="PIRSR" id="PIRSR602401-1"/>
    </source>
</evidence>
<comment type="similarity">
    <text evidence="4 14">Belongs to the cytochrome P450 family.</text>
</comment>
<evidence type="ECO:0000256" key="4">
    <source>
        <dbReference type="ARBA" id="ARBA00010617"/>
    </source>
</evidence>
<organism evidence="16">
    <name type="scientific">Nyssomyia neivai</name>
    <dbReference type="NCBI Taxonomy" id="330878"/>
    <lineage>
        <taxon>Eukaryota</taxon>
        <taxon>Metazoa</taxon>
        <taxon>Ecdysozoa</taxon>
        <taxon>Arthropoda</taxon>
        <taxon>Hexapoda</taxon>
        <taxon>Insecta</taxon>
        <taxon>Pterygota</taxon>
        <taxon>Neoptera</taxon>
        <taxon>Endopterygota</taxon>
        <taxon>Diptera</taxon>
        <taxon>Nematocera</taxon>
        <taxon>Psychodoidea</taxon>
        <taxon>Psychodidae</taxon>
        <taxon>Nyssomyia</taxon>
    </lineage>
</organism>
<dbReference type="InterPro" id="IPR036396">
    <property type="entry name" value="Cyt_P450_sf"/>
</dbReference>
<evidence type="ECO:0000256" key="5">
    <source>
        <dbReference type="ARBA" id="ARBA00022617"/>
    </source>
</evidence>
<dbReference type="InterPro" id="IPR002401">
    <property type="entry name" value="Cyt_P450_E_grp-I"/>
</dbReference>
<keyword evidence="12 15" id="KW-0472">Membrane</keyword>
<keyword evidence="6 13" id="KW-0479">Metal-binding</keyword>
<accession>A0A1L8E4M3</accession>
<keyword evidence="11 14" id="KW-0503">Monooxygenase</keyword>
<reference evidence="16" key="1">
    <citation type="submission" date="2016-12" db="EMBL/GenBank/DDBJ databases">
        <title>An insight into the sialome and mialome of the sand fly, Nyssomyia neivai.</title>
        <authorList>
            <person name="Sebastian V."/>
            <person name="Goulart T.M."/>
            <person name="Oliveira W."/>
            <person name="Calvo E."/>
            <person name="Oliveira L.F."/>
            <person name="Pinto M.C."/>
            <person name="Rosselino A.M."/>
            <person name="Ribeiro J.M."/>
        </authorList>
    </citation>
    <scope>NUCLEOTIDE SEQUENCE</scope>
</reference>
<dbReference type="PANTHER" id="PTHR24292:SF93">
    <property type="entry name" value="CYTOCHROME P450 310A1-RELATED"/>
    <property type="match status" value="1"/>
</dbReference>
<dbReference type="InterPro" id="IPR001128">
    <property type="entry name" value="Cyt_P450"/>
</dbReference>
<dbReference type="PANTHER" id="PTHR24292">
    <property type="entry name" value="CYTOCHROME P450"/>
    <property type="match status" value="1"/>
</dbReference>
<dbReference type="FunFam" id="1.10.630.10:FF:000042">
    <property type="entry name" value="Cytochrome P450"/>
    <property type="match status" value="1"/>
</dbReference>
<evidence type="ECO:0000256" key="6">
    <source>
        <dbReference type="ARBA" id="ARBA00022723"/>
    </source>
</evidence>
<evidence type="ECO:0000256" key="15">
    <source>
        <dbReference type="SAM" id="Phobius"/>
    </source>
</evidence>
<feature type="transmembrane region" description="Helical" evidence="15">
    <location>
        <begin position="12"/>
        <end position="34"/>
    </location>
</feature>
<keyword evidence="9 14" id="KW-0560">Oxidoreductase</keyword>
<evidence type="ECO:0000256" key="9">
    <source>
        <dbReference type="ARBA" id="ARBA00023002"/>
    </source>
</evidence>
<comment type="subcellular location">
    <subcellularLocation>
        <location evidence="3">Endoplasmic reticulum membrane</location>
        <topology evidence="3">Peripheral membrane protein</topology>
    </subcellularLocation>
    <subcellularLocation>
        <location evidence="2">Microsome membrane</location>
        <topology evidence="2">Peripheral membrane protein</topology>
    </subcellularLocation>
</comment>
<name>A0A1L8E4M3_9DIPT</name>
<keyword evidence="7" id="KW-0256">Endoplasmic reticulum</keyword>
<evidence type="ECO:0000256" key="10">
    <source>
        <dbReference type="ARBA" id="ARBA00023004"/>
    </source>
</evidence>
<sequence length="522" mass="60000">MALIFDTIFLDIVFLISCGAIALHFYIQHIYSYWDKRNIKSVKSTFFPFGNLKDGFLLKKPFAEVMLELYNSTEQPILGFYATTKPGLMIRDPEIVRLILIRDFQYFHDRGVYMDENVDPLSGHLFSLNGEKWKNLRAKLTPTFTSGRLKAMFQTFLDCGKSLEVYLSKNANDKKEVDMRELMACFSTNIIASVAFGLESDAIAEPDDTFRKMGRKFFDPTFMNIFRLTCMFILPHVGKFLKVKTVDKDYEAFIFKMVKDTMNYREMNNISRKDFMQLLLQLKNTGKVDYGDDWTIQSKDGNAKTLSINELAAQAHVFFLAGFETSSTTISFCLYFLAKDHEIQAKVQEEIDEVTKKHGGQITYESLSEMKYLENCIDETLRMYTAVPVLNRECTKEYQIPGTNITLDKGTKIFIPVQAIQTDAKNFPDPNVFRPERFATDAWNSEKGLKYMPFGDGPRACIGLRMGKVQTKMGIVLILSKFNLRLGDKLQNTKKLKFEVKSFTPALEGGMFLKVTHRHKSP</sequence>
<keyword evidence="8" id="KW-0492">Microsome</keyword>
<dbReference type="PRINTS" id="PR00463">
    <property type="entry name" value="EP450I"/>
</dbReference>
<evidence type="ECO:0000256" key="2">
    <source>
        <dbReference type="ARBA" id="ARBA00004174"/>
    </source>
</evidence>
<dbReference type="SUPFAM" id="SSF48264">
    <property type="entry name" value="Cytochrome P450"/>
    <property type="match status" value="1"/>
</dbReference>
<evidence type="ECO:0000256" key="8">
    <source>
        <dbReference type="ARBA" id="ARBA00022848"/>
    </source>
</evidence>
<evidence type="ECO:0000256" key="14">
    <source>
        <dbReference type="RuleBase" id="RU000461"/>
    </source>
</evidence>
<dbReference type="EMBL" id="GFDF01000602">
    <property type="protein sequence ID" value="JAV13482.1"/>
    <property type="molecule type" value="Transcribed_RNA"/>
</dbReference>
<proteinExistence type="inferred from homology"/>
<dbReference type="InterPro" id="IPR050476">
    <property type="entry name" value="Insect_CytP450_Detox"/>
</dbReference>
<dbReference type="AlphaFoldDB" id="A0A1L8E4M3"/>